<sequence length="88" mass="9897">MFMPQSGKRSKVIRLNMWLSATERKKYRKISRTHTKGGGGREVRGGSQEKPQPDLLHSGPDLFASSGVRHLQPIVNNDIKRSAVLCRI</sequence>
<dbReference type="AlphaFoldDB" id="A0AAE0YCK5"/>
<reference evidence="2" key="1">
    <citation type="journal article" date="2023" name="G3 (Bethesda)">
        <title>A reference genome for the long-term kleptoplast-retaining sea slug Elysia crispata morphotype clarki.</title>
        <authorList>
            <person name="Eastman K.E."/>
            <person name="Pendleton A.L."/>
            <person name="Shaikh M.A."/>
            <person name="Suttiyut T."/>
            <person name="Ogas R."/>
            <person name="Tomko P."/>
            <person name="Gavelis G."/>
            <person name="Widhalm J.R."/>
            <person name="Wisecaver J.H."/>
        </authorList>
    </citation>
    <scope>NUCLEOTIDE SEQUENCE</scope>
    <source>
        <strain evidence="2">ECLA1</strain>
    </source>
</reference>
<protein>
    <submittedName>
        <fullName evidence="2">Uncharacterized protein</fullName>
    </submittedName>
</protein>
<dbReference type="EMBL" id="JAWDGP010006462">
    <property type="protein sequence ID" value="KAK3740738.1"/>
    <property type="molecule type" value="Genomic_DNA"/>
</dbReference>
<accession>A0AAE0YCK5</accession>
<evidence type="ECO:0000313" key="2">
    <source>
        <dbReference type="EMBL" id="KAK3740738.1"/>
    </source>
</evidence>
<evidence type="ECO:0000313" key="3">
    <source>
        <dbReference type="Proteomes" id="UP001283361"/>
    </source>
</evidence>
<proteinExistence type="predicted"/>
<name>A0AAE0YCK5_9GAST</name>
<gene>
    <name evidence="2" type="ORF">RRG08_048980</name>
</gene>
<dbReference type="Proteomes" id="UP001283361">
    <property type="component" value="Unassembled WGS sequence"/>
</dbReference>
<keyword evidence="3" id="KW-1185">Reference proteome</keyword>
<comment type="caution">
    <text evidence="2">The sequence shown here is derived from an EMBL/GenBank/DDBJ whole genome shotgun (WGS) entry which is preliminary data.</text>
</comment>
<organism evidence="2 3">
    <name type="scientific">Elysia crispata</name>
    <name type="common">lettuce slug</name>
    <dbReference type="NCBI Taxonomy" id="231223"/>
    <lineage>
        <taxon>Eukaryota</taxon>
        <taxon>Metazoa</taxon>
        <taxon>Spiralia</taxon>
        <taxon>Lophotrochozoa</taxon>
        <taxon>Mollusca</taxon>
        <taxon>Gastropoda</taxon>
        <taxon>Heterobranchia</taxon>
        <taxon>Euthyneura</taxon>
        <taxon>Panpulmonata</taxon>
        <taxon>Sacoglossa</taxon>
        <taxon>Placobranchoidea</taxon>
        <taxon>Plakobranchidae</taxon>
        <taxon>Elysia</taxon>
    </lineage>
</organism>
<evidence type="ECO:0000256" key="1">
    <source>
        <dbReference type="SAM" id="MobiDB-lite"/>
    </source>
</evidence>
<feature type="region of interest" description="Disordered" evidence="1">
    <location>
        <begin position="27"/>
        <end position="60"/>
    </location>
</feature>